<organism evidence="1 2">
    <name type="scientific">Gregarina niphandrodes</name>
    <name type="common">Septate eugregarine</name>
    <dbReference type="NCBI Taxonomy" id="110365"/>
    <lineage>
        <taxon>Eukaryota</taxon>
        <taxon>Sar</taxon>
        <taxon>Alveolata</taxon>
        <taxon>Apicomplexa</taxon>
        <taxon>Conoidasida</taxon>
        <taxon>Gregarinasina</taxon>
        <taxon>Eugregarinorida</taxon>
        <taxon>Gregarinidae</taxon>
        <taxon>Gregarina</taxon>
    </lineage>
</organism>
<comment type="caution">
    <text evidence="1">The sequence shown here is derived from an EMBL/GenBank/DDBJ whole genome shotgun (WGS) entry which is preliminary data.</text>
</comment>
<evidence type="ECO:0000313" key="1">
    <source>
        <dbReference type="EMBL" id="EZG46156.1"/>
    </source>
</evidence>
<keyword evidence="2" id="KW-1185">Reference proteome</keyword>
<proteinExistence type="predicted"/>
<reference evidence="1" key="1">
    <citation type="submission" date="2013-12" db="EMBL/GenBank/DDBJ databases">
        <authorList>
            <person name="Omoto C.K."/>
            <person name="Sibley D."/>
            <person name="Venepally P."/>
            <person name="Hadjithomas M."/>
            <person name="Karamycheva S."/>
            <person name="Brunk B."/>
            <person name="Roos D."/>
            <person name="Caler E."/>
            <person name="Lorenzi H."/>
        </authorList>
    </citation>
    <scope>NUCLEOTIDE SEQUENCE</scope>
</reference>
<dbReference type="Proteomes" id="UP000019763">
    <property type="component" value="Unassembled WGS sequence"/>
</dbReference>
<dbReference type="AlphaFoldDB" id="A0A023B0Y5"/>
<dbReference type="RefSeq" id="XP_011132352.1">
    <property type="nucleotide sequence ID" value="XM_011134050.1"/>
</dbReference>
<dbReference type="VEuPathDB" id="CryptoDB:GNI_134760"/>
<accession>A0A023B0Y5</accession>
<gene>
    <name evidence="1" type="ORF">GNI_134760</name>
</gene>
<protein>
    <submittedName>
        <fullName evidence="1">Uncharacterized protein</fullName>
    </submittedName>
</protein>
<sequence>MTPIWTGRNIASHCIPREAWAVGLQFTYSCSLLLSFDQLVPLGDGCLTSFGLRNTFVDREKKIPIIRLQPLLVTTTRDDHSLNDASLNAASLNAARLRVGVEIHHVKARSKTTTTQTAVQTALQNTDAGLTVGDRVTCLPRMSTGTVSCTSTSLEDHQKFAKWQDLARYWSVLHGVQLADEPRCATVQFSRSLSLTYPLQCIVFGEVAFGALCTTLEAPRWESNIAAMLTSAKLDPFDVHVVTKTTHGSNGPATGLAATGLVVKGEKELLSMGPREQTVDPLGRDKAGAYLGLDSNAWMLGVGTEALRPGMVPRSTIAQLLADTFDDLEVLESQLKEKTPEASTK</sequence>
<name>A0A023B0Y5_GRENI</name>
<dbReference type="GeneID" id="22914776"/>
<dbReference type="EMBL" id="AFNH02000998">
    <property type="protein sequence ID" value="EZG46156.1"/>
    <property type="molecule type" value="Genomic_DNA"/>
</dbReference>
<evidence type="ECO:0000313" key="2">
    <source>
        <dbReference type="Proteomes" id="UP000019763"/>
    </source>
</evidence>